<evidence type="ECO:0000313" key="14">
    <source>
        <dbReference type="EMBL" id="KAK9696942.1"/>
    </source>
</evidence>
<feature type="transmembrane region" description="Helical" evidence="10">
    <location>
        <begin position="166"/>
        <end position="187"/>
    </location>
</feature>
<dbReference type="InterPro" id="IPR006153">
    <property type="entry name" value="Cation/H_exchanger_TM"/>
</dbReference>
<dbReference type="Pfam" id="PF00999">
    <property type="entry name" value="Na_H_Exchanger"/>
    <property type="match status" value="1"/>
</dbReference>
<dbReference type="Gene3D" id="1.20.1530.20">
    <property type="match status" value="1"/>
</dbReference>
<comment type="caution">
    <text evidence="14">The sequence shown here is derived from an EMBL/GenBank/DDBJ whole genome shotgun (WGS) entry which is preliminary data.</text>
</comment>
<evidence type="ECO:0000256" key="8">
    <source>
        <dbReference type="ARBA" id="ARBA00023136"/>
    </source>
</evidence>
<dbReference type="GO" id="GO:0016020">
    <property type="term" value="C:membrane"/>
    <property type="evidence" value="ECO:0007669"/>
    <property type="project" value="UniProtKB-SubCell"/>
</dbReference>
<dbReference type="Proteomes" id="UP001443914">
    <property type="component" value="Unassembled WGS sequence"/>
</dbReference>
<evidence type="ECO:0000256" key="6">
    <source>
        <dbReference type="ARBA" id="ARBA00022989"/>
    </source>
</evidence>
<dbReference type="InterPro" id="IPR050794">
    <property type="entry name" value="CPA2_transporter"/>
</dbReference>
<comment type="similarity">
    <text evidence="9">Belongs to the monovalent cation:proton antiporter 2 (CPA2) transporter (TC 2.A.37) family. CHX (TC 2.A.37.4) subfamily.</text>
</comment>
<dbReference type="PANTHER" id="PTHR32468:SF143">
    <property type="entry name" value="CATION_H(+) ANTIPORTER 15-LIKE"/>
    <property type="match status" value="1"/>
</dbReference>
<feature type="transmembrane region" description="Helical" evidence="10">
    <location>
        <begin position="413"/>
        <end position="431"/>
    </location>
</feature>
<dbReference type="GO" id="GO:1902600">
    <property type="term" value="P:proton transmembrane transport"/>
    <property type="evidence" value="ECO:0007669"/>
    <property type="project" value="InterPro"/>
</dbReference>
<dbReference type="GO" id="GO:0012505">
    <property type="term" value="C:endomembrane system"/>
    <property type="evidence" value="ECO:0007669"/>
    <property type="project" value="TreeGrafter"/>
</dbReference>
<evidence type="ECO:0000256" key="9">
    <source>
        <dbReference type="ARBA" id="ARBA00038341"/>
    </source>
</evidence>
<evidence type="ECO:0008006" key="16">
    <source>
        <dbReference type="Google" id="ProtNLM"/>
    </source>
</evidence>
<name>A0AAW1J1Y9_SAPOF</name>
<feature type="transmembrane region" description="Helical" evidence="10">
    <location>
        <begin position="274"/>
        <end position="305"/>
    </location>
</feature>
<feature type="transmembrane region" description="Helical" evidence="10">
    <location>
        <begin position="382"/>
        <end position="401"/>
    </location>
</feature>
<sequence>MNITIQNPICYAKVVDSSHQWGDIPSLTNPLPILVLQMTLAIVINYGIDFILQYFRQPRILSNILSALLLSPSTLNYINPNLGDEVFPKDSLTILETMSNFGLLYAMFIQGLHADLTPIAQKRFKTTCLACVSFLFPFIVGSFLYIAFKEAARIEHDMNNIQVVTLYWGMVLAATSFPTLAPILANLRIFCTKIGQEALSLALFHDVLTWALVQFILAMSASSPDNKSHVFTSSTGCVLLFMLIYMAICSILLKPIISKLSNTVSKGENYICDVVVKTIMFIVLAGGFLGNYFGSHFIFAAFVLGTSVPCGLISETFILKMEDCILGVFMPLYFALMGTKIDVKELVRCFRYSSIIIIGVIAKVLCTLSCAFVSGYSIGDSFALGVLLSSKGLISIVILNIGHDRGHLTEESFELLLLIQILSTCLVGPITHKCYARRRKFNYSYTQRTLQGAKPDQELHIVTCIHTSQNVYNLISLLEISNITTKPIISIFAVHLIELLGHASPMLVEHEPRDSLWGIDSKPFFRRARNQSIQIIEAFHEFEDKKGTFDLVQMLTMVSPIDIFHEDICNLAEDKQASLIILSFHMQQGIDCRLEDTHVEFKLVNEKVMSIAPCSVALLIDRGLRTTSLTSTSIHNKIEDDDIIDIHITMVYVGGPDDREALTYASRMATHSFITLTIYRFLVQYNATECQQLNNNSELVRMRKRIKKEKEIDDKFINILLQKNDRKESIYYVEKFANTGDEIISILREMHDNCDLYVVGRDKSNVFPLISNLELWSEYRELGPLGDILVTSDFSSNSSILVVQQYSKESHTKSGTNSIDINKLSGF</sequence>
<keyword evidence="2" id="KW-0813">Transport</keyword>
<feature type="domain" description="Cation/H+ exchanger transmembrane" evidence="11">
    <location>
        <begin position="48"/>
        <end position="432"/>
    </location>
</feature>
<feature type="transmembrane region" description="Helical" evidence="10">
    <location>
        <begin position="98"/>
        <end position="116"/>
    </location>
</feature>
<accession>A0AAW1J1Y9</accession>
<keyword evidence="4 10" id="KW-0812">Transmembrane</keyword>
<gene>
    <name evidence="14" type="ORF">RND81_08G006000</name>
</gene>
<proteinExistence type="inferred from homology"/>
<dbReference type="AlphaFoldDB" id="A0AAW1J1Y9"/>
<feature type="domain" description="Cation/H(+) antiporter C-terminal" evidence="13">
    <location>
        <begin position="648"/>
        <end position="807"/>
    </location>
</feature>
<feature type="transmembrane region" description="Helical" evidence="10">
    <location>
        <begin position="230"/>
        <end position="253"/>
    </location>
</feature>
<protein>
    <recommendedName>
        <fullName evidence="16">Cation/H+ exchanger domain-containing protein</fullName>
    </recommendedName>
</protein>
<evidence type="ECO:0000256" key="5">
    <source>
        <dbReference type="ARBA" id="ARBA00022958"/>
    </source>
</evidence>
<feature type="transmembrane region" description="Helical" evidence="10">
    <location>
        <begin position="31"/>
        <end position="48"/>
    </location>
</feature>
<keyword evidence="15" id="KW-1185">Reference proteome</keyword>
<keyword evidence="7" id="KW-0406">Ion transport</keyword>
<evidence type="ECO:0000259" key="11">
    <source>
        <dbReference type="Pfam" id="PF00999"/>
    </source>
</evidence>
<evidence type="ECO:0000256" key="3">
    <source>
        <dbReference type="ARBA" id="ARBA00022538"/>
    </source>
</evidence>
<keyword evidence="3" id="KW-0633">Potassium transport</keyword>
<feature type="transmembrane region" description="Helical" evidence="10">
    <location>
        <begin position="355"/>
        <end position="376"/>
    </location>
</feature>
<dbReference type="InterPro" id="IPR057290">
    <property type="entry name" value="CHX17_C"/>
</dbReference>
<keyword evidence="6 10" id="KW-1133">Transmembrane helix</keyword>
<feature type="transmembrane region" description="Helical" evidence="10">
    <location>
        <begin position="60"/>
        <end position="78"/>
    </location>
</feature>
<comment type="subcellular location">
    <subcellularLocation>
        <location evidence="1">Membrane</location>
        <topology evidence="1">Multi-pass membrane protein</topology>
    </subcellularLocation>
</comment>
<organism evidence="14 15">
    <name type="scientific">Saponaria officinalis</name>
    <name type="common">Common soapwort</name>
    <name type="synonym">Lychnis saponaria</name>
    <dbReference type="NCBI Taxonomy" id="3572"/>
    <lineage>
        <taxon>Eukaryota</taxon>
        <taxon>Viridiplantae</taxon>
        <taxon>Streptophyta</taxon>
        <taxon>Embryophyta</taxon>
        <taxon>Tracheophyta</taxon>
        <taxon>Spermatophyta</taxon>
        <taxon>Magnoliopsida</taxon>
        <taxon>eudicotyledons</taxon>
        <taxon>Gunneridae</taxon>
        <taxon>Pentapetalae</taxon>
        <taxon>Caryophyllales</taxon>
        <taxon>Caryophyllaceae</taxon>
        <taxon>Caryophylleae</taxon>
        <taxon>Saponaria</taxon>
    </lineage>
</organism>
<keyword evidence="8 10" id="KW-0472">Membrane</keyword>
<dbReference type="InterPro" id="IPR057291">
    <property type="entry name" value="CHX17_2nd"/>
</dbReference>
<dbReference type="GO" id="GO:0015297">
    <property type="term" value="F:antiporter activity"/>
    <property type="evidence" value="ECO:0007669"/>
    <property type="project" value="InterPro"/>
</dbReference>
<evidence type="ECO:0000256" key="2">
    <source>
        <dbReference type="ARBA" id="ARBA00022448"/>
    </source>
</evidence>
<dbReference type="PANTHER" id="PTHR32468">
    <property type="entry name" value="CATION/H + ANTIPORTER"/>
    <property type="match status" value="1"/>
</dbReference>
<evidence type="ECO:0000256" key="10">
    <source>
        <dbReference type="SAM" id="Phobius"/>
    </source>
</evidence>
<evidence type="ECO:0000256" key="7">
    <source>
        <dbReference type="ARBA" id="ARBA00023065"/>
    </source>
</evidence>
<evidence type="ECO:0000313" key="15">
    <source>
        <dbReference type="Proteomes" id="UP001443914"/>
    </source>
</evidence>
<dbReference type="Pfam" id="PF23259">
    <property type="entry name" value="CHX17_C"/>
    <property type="match status" value="1"/>
</dbReference>
<feature type="domain" description="Cation/H(+) antiporter central" evidence="12">
    <location>
        <begin position="490"/>
        <end position="628"/>
    </location>
</feature>
<dbReference type="InterPro" id="IPR038770">
    <property type="entry name" value="Na+/solute_symporter_sf"/>
</dbReference>
<evidence type="ECO:0000256" key="4">
    <source>
        <dbReference type="ARBA" id="ARBA00022692"/>
    </source>
</evidence>
<dbReference type="Pfam" id="PF23256">
    <property type="entry name" value="CHX17_2nd"/>
    <property type="match status" value="1"/>
</dbReference>
<dbReference type="GO" id="GO:0006813">
    <property type="term" value="P:potassium ion transport"/>
    <property type="evidence" value="ECO:0007669"/>
    <property type="project" value="UniProtKB-KW"/>
</dbReference>
<feature type="transmembrane region" description="Helical" evidence="10">
    <location>
        <begin position="199"/>
        <end position="218"/>
    </location>
</feature>
<evidence type="ECO:0000259" key="12">
    <source>
        <dbReference type="Pfam" id="PF23256"/>
    </source>
</evidence>
<feature type="transmembrane region" description="Helical" evidence="10">
    <location>
        <begin position="128"/>
        <end position="146"/>
    </location>
</feature>
<evidence type="ECO:0000256" key="1">
    <source>
        <dbReference type="ARBA" id="ARBA00004141"/>
    </source>
</evidence>
<dbReference type="EMBL" id="JBDFQZ010000008">
    <property type="protein sequence ID" value="KAK9696942.1"/>
    <property type="molecule type" value="Genomic_DNA"/>
</dbReference>
<dbReference type="GO" id="GO:0006885">
    <property type="term" value="P:regulation of pH"/>
    <property type="evidence" value="ECO:0007669"/>
    <property type="project" value="TreeGrafter"/>
</dbReference>
<keyword evidence="5" id="KW-0630">Potassium</keyword>
<reference evidence="14" key="1">
    <citation type="submission" date="2024-03" db="EMBL/GenBank/DDBJ databases">
        <title>WGS assembly of Saponaria officinalis var. Norfolk2.</title>
        <authorList>
            <person name="Jenkins J."/>
            <person name="Shu S."/>
            <person name="Grimwood J."/>
            <person name="Barry K."/>
            <person name="Goodstein D."/>
            <person name="Schmutz J."/>
            <person name="Leebens-Mack J."/>
            <person name="Osbourn A."/>
        </authorList>
    </citation>
    <scope>NUCLEOTIDE SEQUENCE [LARGE SCALE GENOMIC DNA]</scope>
    <source>
        <strain evidence="14">JIC</strain>
    </source>
</reference>
<evidence type="ECO:0000259" key="13">
    <source>
        <dbReference type="Pfam" id="PF23259"/>
    </source>
</evidence>